<evidence type="ECO:0000313" key="1">
    <source>
        <dbReference type="EMBL" id="KAI3677701.1"/>
    </source>
</evidence>
<dbReference type="Proteomes" id="UP001055879">
    <property type="component" value="Linkage Group LG14"/>
</dbReference>
<gene>
    <name evidence="1" type="ORF">L6452_36967</name>
</gene>
<reference evidence="1 2" key="2">
    <citation type="journal article" date="2022" name="Mol. Ecol. Resour.">
        <title>The genomes of chicory, endive, great burdock and yacon provide insights into Asteraceae paleo-polyploidization history and plant inulin production.</title>
        <authorList>
            <person name="Fan W."/>
            <person name="Wang S."/>
            <person name="Wang H."/>
            <person name="Wang A."/>
            <person name="Jiang F."/>
            <person name="Liu H."/>
            <person name="Zhao H."/>
            <person name="Xu D."/>
            <person name="Zhang Y."/>
        </authorList>
    </citation>
    <scope>NUCLEOTIDE SEQUENCE [LARGE SCALE GENOMIC DNA]</scope>
    <source>
        <strain evidence="2">cv. Niubang</strain>
    </source>
</reference>
<protein>
    <submittedName>
        <fullName evidence="1">Uncharacterized protein</fullName>
    </submittedName>
</protein>
<proteinExistence type="predicted"/>
<comment type="caution">
    <text evidence="1">The sequence shown here is derived from an EMBL/GenBank/DDBJ whole genome shotgun (WGS) entry which is preliminary data.</text>
</comment>
<accession>A0ACB8Y2D1</accession>
<keyword evidence="2" id="KW-1185">Reference proteome</keyword>
<reference evidence="2" key="1">
    <citation type="journal article" date="2022" name="Mol. Ecol. Resour.">
        <title>The genomes of chicory, endive, great burdock and yacon provide insights into Asteraceae palaeo-polyploidization history and plant inulin production.</title>
        <authorList>
            <person name="Fan W."/>
            <person name="Wang S."/>
            <person name="Wang H."/>
            <person name="Wang A."/>
            <person name="Jiang F."/>
            <person name="Liu H."/>
            <person name="Zhao H."/>
            <person name="Xu D."/>
            <person name="Zhang Y."/>
        </authorList>
    </citation>
    <scope>NUCLEOTIDE SEQUENCE [LARGE SCALE GENOMIC DNA]</scope>
    <source>
        <strain evidence="2">cv. Niubang</strain>
    </source>
</reference>
<name>A0ACB8Y2D1_ARCLA</name>
<organism evidence="1 2">
    <name type="scientific">Arctium lappa</name>
    <name type="common">Greater burdock</name>
    <name type="synonym">Lappa major</name>
    <dbReference type="NCBI Taxonomy" id="4217"/>
    <lineage>
        <taxon>Eukaryota</taxon>
        <taxon>Viridiplantae</taxon>
        <taxon>Streptophyta</taxon>
        <taxon>Embryophyta</taxon>
        <taxon>Tracheophyta</taxon>
        <taxon>Spermatophyta</taxon>
        <taxon>Magnoliopsida</taxon>
        <taxon>eudicotyledons</taxon>
        <taxon>Gunneridae</taxon>
        <taxon>Pentapetalae</taxon>
        <taxon>asterids</taxon>
        <taxon>campanulids</taxon>
        <taxon>Asterales</taxon>
        <taxon>Asteraceae</taxon>
        <taxon>Carduoideae</taxon>
        <taxon>Cardueae</taxon>
        <taxon>Arctiinae</taxon>
        <taxon>Arctium</taxon>
    </lineage>
</organism>
<sequence>MPSSSVLVATTLMMPSSLVVEATTTYPIPKNDPLVGDEEEEEEEDEEEYDDVDVDDYAEMITGRDDDDDDDEDDFIITKIQESNIGNNLTSASRKPYKGEKPSQISADNGKGEVTVWSTGSAASIFSRGLVLVGGREMGCPADLVTVVPPLLCFLYFFLLLDDEPDGLSICKTRFKAVAKEDGI</sequence>
<evidence type="ECO:0000313" key="2">
    <source>
        <dbReference type="Proteomes" id="UP001055879"/>
    </source>
</evidence>
<dbReference type="EMBL" id="CM042060">
    <property type="protein sequence ID" value="KAI3677701.1"/>
    <property type="molecule type" value="Genomic_DNA"/>
</dbReference>